<keyword evidence="14" id="KW-1185">Reference proteome</keyword>
<dbReference type="PANTHER" id="PTHR32552">
    <property type="entry name" value="FERRICHROME IRON RECEPTOR-RELATED"/>
    <property type="match status" value="1"/>
</dbReference>
<evidence type="ECO:0000256" key="5">
    <source>
        <dbReference type="ARBA" id="ARBA00022692"/>
    </source>
</evidence>
<dbReference type="EMBL" id="CP048711">
    <property type="protein sequence ID" value="QIB66115.1"/>
    <property type="molecule type" value="Genomic_DNA"/>
</dbReference>
<dbReference type="SUPFAM" id="SSF56935">
    <property type="entry name" value="Porins"/>
    <property type="match status" value="1"/>
</dbReference>
<evidence type="ECO:0000256" key="8">
    <source>
        <dbReference type="ARBA" id="ARBA00023077"/>
    </source>
</evidence>
<dbReference type="PANTHER" id="PTHR32552:SF81">
    <property type="entry name" value="TONB-DEPENDENT OUTER MEMBRANE RECEPTOR"/>
    <property type="match status" value="1"/>
</dbReference>
<evidence type="ECO:0000256" key="7">
    <source>
        <dbReference type="ARBA" id="ARBA00023065"/>
    </source>
</evidence>
<keyword evidence="2 11" id="KW-0813">Transport</keyword>
<organism evidence="13 14">
    <name type="scientific">Kineobactrum salinum</name>
    <dbReference type="NCBI Taxonomy" id="2708301"/>
    <lineage>
        <taxon>Bacteria</taxon>
        <taxon>Pseudomonadati</taxon>
        <taxon>Pseudomonadota</taxon>
        <taxon>Gammaproteobacteria</taxon>
        <taxon>Cellvibrionales</taxon>
        <taxon>Halieaceae</taxon>
        <taxon>Kineobactrum</taxon>
    </lineage>
</organism>
<dbReference type="KEGG" id="kim:G3T16_12530"/>
<dbReference type="Gene3D" id="2.40.170.20">
    <property type="entry name" value="TonB-dependent receptor, beta-barrel domain"/>
    <property type="match status" value="1"/>
</dbReference>
<keyword evidence="9 11" id="KW-0472">Membrane</keyword>
<evidence type="ECO:0000256" key="11">
    <source>
        <dbReference type="PROSITE-ProRule" id="PRU01360"/>
    </source>
</evidence>
<evidence type="ECO:0000256" key="10">
    <source>
        <dbReference type="ARBA" id="ARBA00023237"/>
    </source>
</evidence>
<sequence length="256" mass="28273">MNDDTKLYFTWAEGFRRGGANAIYVNLGADPNLLTYEPDTATNWEVGFKGAIKNFATYSIAGFYIDWEGFQFSGTEPVNKNLFVGNGEEARSVGVESELMGYLGSHARISLGYTYTDAEVTEDFLISPGDPATRVSSGDPLPGTPKHMITAMIDYTLSVDNASELIFRLNGSYRSKTVNAFNPVDFNYARIAGFGMLNGAVTYRRDSWDVSLFIDNLSNEEGATTGLFTPYFPQEMATRQIARPRTVGLRFTFGGH</sequence>
<dbReference type="RefSeq" id="WP_163495551.1">
    <property type="nucleotide sequence ID" value="NZ_CP048711.1"/>
</dbReference>
<comment type="similarity">
    <text evidence="11">Belongs to the TonB-dependent receptor family.</text>
</comment>
<keyword evidence="5 11" id="KW-0812">Transmembrane</keyword>
<dbReference type="Proteomes" id="UP000477680">
    <property type="component" value="Chromosome"/>
</dbReference>
<keyword evidence="8" id="KW-0798">TonB box</keyword>
<dbReference type="GO" id="GO:0006826">
    <property type="term" value="P:iron ion transport"/>
    <property type="evidence" value="ECO:0007669"/>
    <property type="project" value="UniProtKB-KW"/>
</dbReference>
<dbReference type="GO" id="GO:0009279">
    <property type="term" value="C:cell outer membrane"/>
    <property type="evidence" value="ECO:0007669"/>
    <property type="project" value="UniProtKB-SubCell"/>
</dbReference>
<accession>A0A6C0U6Q1</accession>
<evidence type="ECO:0000256" key="3">
    <source>
        <dbReference type="ARBA" id="ARBA00022452"/>
    </source>
</evidence>
<dbReference type="InterPro" id="IPR036942">
    <property type="entry name" value="Beta-barrel_TonB_sf"/>
</dbReference>
<comment type="subcellular location">
    <subcellularLocation>
        <location evidence="1 11">Cell outer membrane</location>
        <topology evidence="1 11">Multi-pass membrane protein</topology>
    </subcellularLocation>
</comment>
<keyword evidence="13" id="KW-0675">Receptor</keyword>
<evidence type="ECO:0000313" key="14">
    <source>
        <dbReference type="Proteomes" id="UP000477680"/>
    </source>
</evidence>
<dbReference type="AlphaFoldDB" id="A0A6C0U6Q1"/>
<dbReference type="Pfam" id="PF00593">
    <property type="entry name" value="TonB_dep_Rec_b-barrel"/>
    <property type="match status" value="1"/>
</dbReference>
<reference evidence="13 14" key="1">
    <citation type="submission" date="2020-02" db="EMBL/GenBank/DDBJ databases">
        <title>Genome sequencing for Kineobactrum sp. M2.</title>
        <authorList>
            <person name="Park S.-J."/>
        </authorList>
    </citation>
    <scope>NUCLEOTIDE SEQUENCE [LARGE SCALE GENOMIC DNA]</scope>
    <source>
        <strain evidence="13 14">M2</strain>
    </source>
</reference>
<evidence type="ECO:0000256" key="1">
    <source>
        <dbReference type="ARBA" id="ARBA00004571"/>
    </source>
</evidence>
<evidence type="ECO:0000256" key="9">
    <source>
        <dbReference type="ARBA" id="ARBA00023136"/>
    </source>
</evidence>
<gene>
    <name evidence="13" type="ORF">G3T16_12530</name>
</gene>
<dbReference type="InterPro" id="IPR039426">
    <property type="entry name" value="TonB-dep_rcpt-like"/>
</dbReference>
<keyword evidence="3 11" id="KW-1134">Transmembrane beta strand</keyword>
<name>A0A6C0U6Q1_9GAMM</name>
<dbReference type="PROSITE" id="PS52016">
    <property type="entry name" value="TONB_DEPENDENT_REC_3"/>
    <property type="match status" value="1"/>
</dbReference>
<keyword evidence="7" id="KW-0406">Ion transport</keyword>
<evidence type="ECO:0000259" key="12">
    <source>
        <dbReference type="Pfam" id="PF00593"/>
    </source>
</evidence>
<proteinExistence type="inferred from homology"/>
<evidence type="ECO:0000256" key="2">
    <source>
        <dbReference type="ARBA" id="ARBA00022448"/>
    </source>
</evidence>
<evidence type="ECO:0000313" key="13">
    <source>
        <dbReference type="EMBL" id="QIB66115.1"/>
    </source>
</evidence>
<evidence type="ECO:0000256" key="4">
    <source>
        <dbReference type="ARBA" id="ARBA00022496"/>
    </source>
</evidence>
<evidence type="ECO:0000256" key="6">
    <source>
        <dbReference type="ARBA" id="ARBA00023004"/>
    </source>
</evidence>
<keyword evidence="10 11" id="KW-0998">Cell outer membrane</keyword>
<keyword evidence="4" id="KW-0410">Iron transport</keyword>
<keyword evidence="6" id="KW-0408">Iron</keyword>
<dbReference type="InterPro" id="IPR000531">
    <property type="entry name" value="Beta-barrel_TonB"/>
</dbReference>
<protein>
    <submittedName>
        <fullName evidence="13">TonB-dependent receptor</fullName>
    </submittedName>
</protein>
<feature type="domain" description="TonB-dependent receptor-like beta-barrel" evidence="12">
    <location>
        <begin position="2"/>
        <end position="217"/>
    </location>
</feature>